<organism evidence="1 2">
    <name type="scientific">Methanolacinia petrolearia (strain DSM 11571 / OCM 486 / SEBR 4847)</name>
    <name type="common">Methanoplanus petrolearius</name>
    <dbReference type="NCBI Taxonomy" id="679926"/>
    <lineage>
        <taxon>Archaea</taxon>
        <taxon>Methanobacteriati</taxon>
        <taxon>Methanobacteriota</taxon>
        <taxon>Stenosarchaea group</taxon>
        <taxon>Methanomicrobia</taxon>
        <taxon>Methanomicrobiales</taxon>
        <taxon>Methanomicrobiaceae</taxon>
        <taxon>Methanolacinia</taxon>
    </lineage>
</organism>
<dbReference type="EMBL" id="CP002117">
    <property type="protein sequence ID" value="ADN35516.1"/>
    <property type="molecule type" value="Genomic_DNA"/>
</dbReference>
<dbReference type="Pfam" id="PF09845">
    <property type="entry name" value="OapC"/>
    <property type="match status" value="1"/>
</dbReference>
<dbReference type="KEGG" id="mpi:Mpet_0742"/>
<dbReference type="AlphaFoldDB" id="E1RIS8"/>
<evidence type="ECO:0000313" key="2">
    <source>
        <dbReference type="Proteomes" id="UP000006565"/>
    </source>
</evidence>
<evidence type="ECO:0008006" key="3">
    <source>
        <dbReference type="Google" id="ProtNLM"/>
    </source>
</evidence>
<dbReference type="GeneID" id="9743195"/>
<dbReference type="RefSeq" id="WP_013328694.1">
    <property type="nucleotide sequence ID" value="NC_014507.1"/>
</dbReference>
<gene>
    <name evidence="1" type="ordered locus">Mpet_0742</name>
</gene>
<protein>
    <recommendedName>
        <fullName evidence="3">Zn-ribbon containing protein</fullName>
    </recommendedName>
</protein>
<name>E1RIS8_METP4</name>
<keyword evidence="2" id="KW-1185">Reference proteome</keyword>
<reference evidence="1 2" key="1">
    <citation type="journal article" date="2010" name="Stand. Genomic Sci.">
        <title>Complete genome sequence of Methanoplanus petrolearius type strain (SEBR 4847).</title>
        <authorList>
            <person name="Brambilla E."/>
            <person name="Djao O.D."/>
            <person name="Daligault H."/>
            <person name="Lapidus A."/>
            <person name="Lucas S."/>
            <person name="Hammon N."/>
            <person name="Nolan M."/>
            <person name="Tice H."/>
            <person name="Cheng J.F."/>
            <person name="Han C."/>
            <person name="Tapia R."/>
            <person name="Goodwin L."/>
            <person name="Pitluck S."/>
            <person name="Liolios K."/>
            <person name="Ivanova N."/>
            <person name="Mavromatis K."/>
            <person name="Mikhailova N."/>
            <person name="Pati A."/>
            <person name="Chen A."/>
            <person name="Palaniappan K."/>
            <person name="Land M."/>
            <person name="Hauser L."/>
            <person name="Chang Y.J."/>
            <person name="Jeffries C.D."/>
            <person name="Rohde M."/>
            <person name="Spring S."/>
            <person name="Sikorski J."/>
            <person name="Goker M."/>
            <person name="Woyke T."/>
            <person name="Bristow J."/>
            <person name="Eisen J.A."/>
            <person name="Markowitz V."/>
            <person name="Hugenholtz P."/>
            <person name="Kyrpides N.C."/>
            <person name="Klenk H.P."/>
        </authorList>
    </citation>
    <scope>NUCLEOTIDE SEQUENCE [LARGE SCALE GENOMIC DNA]</scope>
    <source>
        <strain evidence="2">DSM 11571 / OCM 486 / SEBR 4847</strain>
    </source>
</reference>
<dbReference type="eggNOG" id="arCOG04417">
    <property type="taxonomic scope" value="Archaea"/>
</dbReference>
<accession>E1RIS8</accession>
<sequence length="132" mass="15213">MPHKCTKCGREFKDGTTDILKGCPSCGGKKFLYIKPEDLHKDILEEKSIEDVIEEKKDSLLEVSTSKEEEPVEIYDRIESIRVLNPGSYELNLEKLAKSDEMVMQMGKDDKYIVDLLSMGKVEKDKKKKRKK</sequence>
<dbReference type="HOGENOM" id="CLU_126374_0_0_2"/>
<dbReference type="STRING" id="679926.Mpet_0742"/>
<proteinExistence type="predicted"/>
<dbReference type="InterPro" id="IPR018645">
    <property type="entry name" value="OapC-like"/>
</dbReference>
<dbReference type="OrthoDB" id="78050at2157"/>
<dbReference type="Proteomes" id="UP000006565">
    <property type="component" value="Chromosome"/>
</dbReference>
<evidence type="ECO:0000313" key="1">
    <source>
        <dbReference type="EMBL" id="ADN35516.1"/>
    </source>
</evidence>